<evidence type="ECO:0000313" key="1">
    <source>
        <dbReference type="EMBL" id="XBG66733.1"/>
    </source>
</evidence>
<name>A0AAU7BZZ4_9RICK</name>
<gene>
    <name evidence="1" type="ORF">AAGW17_02540</name>
</gene>
<protein>
    <submittedName>
        <fullName evidence="1">Uncharacterized protein</fullName>
    </submittedName>
</protein>
<proteinExistence type="predicted"/>
<organism evidence="1">
    <name type="scientific">Rickettsia oklahomensis</name>
    <dbReference type="NCBI Taxonomy" id="3141789"/>
    <lineage>
        <taxon>Bacteria</taxon>
        <taxon>Pseudomonadati</taxon>
        <taxon>Pseudomonadota</taxon>
        <taxon>Alphaproteobacteria</taxon>
        <taxon>Rickettsiales</taxon>
        <taxon>Rickettsiaceae</taxon>
        <taxon>Rickettsieae</taxon>
        <taxon>Rickettsia</taxon>
        <taxon>belli group</taxon>
    </lineage>
</organism>
<dbReference type="EMBL" id="CP157197">
    <property type="protein sequence ID" value="XBG66733.1"/>
    <property type="molecule type" value="Genomic_DNA"/>
</dbReference>
<dbReference type="KEGG" id="rof:AAGW17_02540"/>
<sequence>MPVLNIALTIKSKKLNAKVKWKDREVNETVALPKQPKFSYSIGASVLTEKGNVSILLKNTTATYTKTY</sequence>
<dbReference type="AlphaFoldDB" id="A0AAU7BZZ4"/>
<dbReference type="RefSeq" id="WP_347939358.1">
    <property type="nucleotide sequence ID" value="NZ_CP157197.1"/>
</dbReference>
<accession>A0AAU7BZZ4</accession>
<reference evidence="1" key="1">
    <citation type="submission" date="2024-05" db="EMBL/GenBank/DDBJ databases">
        <title>Characterization of a novel Rickettsia species. (Rickettsia oklahomia sp. nov.) from Amblyomma americanum ticks.</title>
        <authorList>
            <person name="Korla P.K."/>
            <person name="Karounos M."/>
            <person name="Wilson J.M."/>
            <person name="Little S.E."/>
            <person name="Qurollo B.A."/>
        </authorList>
    </citation>
    <scope>NUCLEOTIDE SEQUENCE</scope>
    <source>
        <strain evidence="1">Oklahoma-10</strain>
    </source>
</reference>